<reference evidence="1 2" key="1">
    <citation type="submission" date="2019-03" db="EMBL/GenBank/DDBJ databases">
        <title>Draft Genome Sequence of Desulfosporosinus fructosivorans Strain 63.6F, Isolated from Marine Sediment in the Baltic Sea.</title>
        <authorList>
            <person name="Hausmann B."/>
            <person name="Vandieken V."/>
            <person name="Pjevac P."/>
            <person name="Schreck K."/>
            <person name="Herbold C.W."/>
            <person name="Loy A."/>
        </authorList>
    </citation>
    <scope>NUCLEOTIDE SEQUENCE [LARGE SCALE GENOMIC DNA]</scope>
    <source>
        <strain evidence="1 2">63.6F</strain>
    </source>
</reference>
<dbReference type="Proteomes" id="UP000298460">
    <property type="component" value="Unassembled WGS sequence"/>
</dbReference>
<name>A0A4Z0R5Z1_9FIRM</name>
<dbReference type="AlphaFoldDB" id="A0A4Z0R5Z1"/>
<sequence>MTCYRSRNNWHSYVKASLNEAELEDMTAHLTHCSECLDIVSIIQETAGIFAKSQVILSPPSTIKLNVMMAIDKNRYKKVSFPHLLELKNWGFSMVAAGVLLLALNLTSLAPTIESGQVAQLNSQIVQQISLQISHPFERISQAAYSAIGRLETITSSPPKNKQE</sequence>
<evidence type="ECO:0000313" key="1">
    <source>
        <dbReference type="EMBL" id="TGE38531.1"/>
    </source>
</evidence>
<proteinExistence type="predicted"/>
<evidence type="ECO:0000313" key="2">
    <source>
        <dbReference type="Proteomes" id="UP000298460"/>
    </source>
</evidence>
<dbReference type="OrthoDB" id="9808253at2"/>
<dbReference type="RefSeq" id="WP_135546676.1">
    <property type="nucleotide sequence ID" value="NZ_SPQQ01000003.1"/>
</dbReference>
<gene>
    <name evidence="1" type="ORF">E4K67_11450</name>
</gene>
<keyword evidence="2" id="KW-1185">Reference proteome</keyword>
<comment type="caution">
    <text evidence="1">The sequence shown here is derived from an EMBL/GenBank/DDBJ whole genome shotgun (WGS) entry which is preliminary data.</text>
</comment>
<accession>A0A4Z0R5Z1</accession>
<protein>
    <submittedName>
        <fullName evidence="1">Zf-HC2 domain-containing protein</fullName>
    </submittedName>
</protein>
<dbReference type="EMBL" id="SPQQ01000003">
    <property type="protein sequence ID" value="TGE38531.1"/>
    <property type="molecule type" value="Genomic_DNA"/>
</dbReference>
<organism evidence="1 2">
    <name type="scientific">Desulfosporosinus fructosivorans</name>
    <dbReference type="NCBI Taxonomy" id="2018669"/>
    <lineage>
        <taxon>Bacteria</taxon>
        <taxon>Bacillati</taxon>
        <taxon>Bacillota</taxon>
        <taxon>Clostridia</taxon>
        <taxon>Eubacteriales</taxon>
        <taxon>Desulfitobacteriaceae</taxon>
        <taxon>Desulfosporosinus</taxon>
    </lineage>
</organism>